<evidence type="ECO:0000313" key="12">
    <source>
        <dbReference type="Proteomes" id="UP000781958"/>
    </source>
</evidence>
<comment type="subunit">
    <text evidence="8">Homodimer.</text>
</comment>
<protein>
    <recommendedName>
        <fullName evidence="8">Ribonuclease 3</fullName>
        <ecNumber evidence="8">3.1.26.3</ecNumber>
    </recommendedName>
    <alternativeName>
        <fullName evidence="8">Ribonuclease III</fullName>
        <shortName evidence="8">RNase III</shortName>
    </alternativeName>
</protein>
<dbReference type="CDD" id="cd10845">
    <property type="entry name" value="DSRM_RNAse_III_family"/>
    <property type="match status" value="1"/>
</dbReference>
<keyword evidence="4 8" id="KW-0540">Nuclease</keyword>
<reference evidence="11 12" key="1">
    <citation type="submission" date="2021-03" db="EMBL/GenBank/DDBJ databases">
        <title>Genomic Encyclopedia of Type Strains, Phase III (KMG-III): the genomes of soil and plant-associated and newly described type strains.</title>
        <authorList>
            <person name="Whitman W."/>
        </authorList>
    </citation>
    <scope>NUCLEOTIDE SEQUENCE [LARGE SCALE GENOMIC DNA]</scope>
    <source>
        <strain evidence="11 12">IMMIB AFH-6</strain>
    </source>
</reference>
<dbReference type="SMART" id="SM00535">
    <property type="entry name" value="RIBOc"/>
    <property type="match status" value="1"/>
</dbReference>
<evidence type="ECO:0000259" key="9">
    <source>
        <dbReference type="PROSITE" id="PS50137"/>
    </source>
</evidence>
<dbReference type="EC" id="3.1.26.3" evidence="8"/>
<keyword evidence="6 8" id="KW-0378">Hydrolase</keyword>
<feature type="domain" description="RNase III" evidence="10">
    <location>
        <begin position="18"/>
        <end position="156"/>
    </location>
</feature>
<dbReference type="PROSITE" id="PS00517">
    <property type="entry name" value="RNASE_3_1"/>
    <property type="match status" value="1"/>
</dbReference>
<gene>
    <name evidence="8" type="primary">rnc</name>
    <name evidence="11" type="ORF">J2851_000146</name>
</gene>
<dbReference type="EMBL" id="JAGINP010000001">
    <property type="protein sequence ID" value="MBP2290409.1"/>
    <property type="molecule type" value="Genomic_DNA"/>
</dbReference>
<dbReference type="PROSITE" id="PS50137">
    <property type="entry name" value="DS_RBD"/>
    <property type="match status" value="1"/>
</dbReference>
<dbReference type="InterPro" id="IPR014720">
    <property type="entry name" value="dsRBD_dom"/>
</dbReference>
<dbReference type="NCBIfam" id="TIGR02191">
    <property type="entry name" value="RNaseIII"/>
    <property type="match status" value="1"/>
</dbReference>
<keyword evidence="8" id="KW-0698">rRNA processing</keyword>
<feature type="binding site" evidence="8">
    <location>
        <position position="142"/>
    </location>
    <ligand>
        <name>Mg(2+)</name>
        <dbReference type="ChEBI" id="CHEBI:18420"/>
    </ligand>
</feature>
<dbReference type="SUPFAM" id="SSF54768">
    <property type="entry name" value="dsRNA-binding domain-like"/>
    <property type="match status" value="1"/>
</dbReference>
<comment type="subcellular location">
    <subcellularLocation>
        <location evidence="8">Cytoplasm</location>
    </subcellularLocation>
</comment>
<organism evidence="11 12">
    <name type="scientific">Azospirillum rugosum</name>
    <dbReference type="NCBI Taxonomy" id="416170"/>
    <lineage>
        <taxon>Bacteria</taxon>
        <taxon>Pseudomonadati</taxon>
        <taxon>Pseudomonadota</taxon>
        <taxon>Alphaproteobacteria</taxon>
        <taxon>Rhodospirillales</taxon>
        <taxon>Azospirillaceae</taxon>
        <taxon>Azospirillum</taxon>
    </lineage>
</organism>
<dbReference type="InterPro" id="IPR000999">
    <property type="entry name" value="RNase_III_dom"/>
</dbReference>
<feature type="domain" description="DRBM" evidence="9">
    <location>
        <begin position="181"/>
        <end position="250"/>
    </location>
</feature>
<dbReference type="PROSITE" id="PS50142">
    <property type="entry name" value="RNASE_3_2"/>
    <property type="match status" value="1"/>
</dbReference>
<dbReference type="InterPro" id="IPR011907">
    <property type="entry name" value="RNase_III"/>
</dbReference>
<sequence length="254" mass="27548">MSADNAGEPATAEMAADLGELAAALGHRFADVRMLADAVTHPSLMGLERTTRGSGRPEQGPGLNYERLEFLGDRVLGLVIAEWLLERFPNEREGALAKRHVSLVRREALGRVADAIGLGRYLRLSPAEAQGGGRNNRTILADACEAVIGALYLDGGMDKARTFIRTAWARQIDRAEPPPLDSKTALQEWAQGHGRPLPTYQLIEQSGPAHEPLFRISVHLKGMEPVIGVGPSKRVAERQAASELLRKLGVQVDD</sequence>
<evidence type="ECO:0000256" key="4">
    <source>
        <dbReference type="ARBA" id="ARBA00022722"/>
    </source>
</evidence>
<keyword evidence="8" id="KW-0479">Metal-binding</keyword>
<dbReference type="Gene3D" id="3.30.160.20">
    <property type="match status" value="1"/>
</dbReference>
<keyword evidence="8" id="KW-0963">Cytoplasm</keyword>
<dbReference type="GO" id="GO:0004525">
    <property type="term" value="F:ribonuclease III activity"/>
    <property type="evidence" value="ECO:0007669"/>
    <property type="project" value="UniProtKB-EC"/>
</dbReference>
<comment type="function">
    <text evidence="8">Digests double-stranded RNA. Involved in the processing of primary rRNA transcript to yield the immediate precursors to the large and small rRNAs (23S and 16S). Processes some mRNAs, and tRNAs when they are encoded in the rRNA operon. Processes pre-crRNA and tracrRNA of type II CRISPR loci if present in the organism.</text>
</comment>
<evidence type="ECO:0000256" key="8">
    <source>
        <dbReference type="HAMAP-Rule" id="MF_00104"/>
    </source>
</evidence>
<feature type="binding site" evidence="8">
    <location>
        <position position="145"/>
    </location>
    <ligand>
        <name>Mg(2+)</name>
        <dbReference type="ChEBI" id="CHEBI:18420"/>
    </ligand>
</feature>
<comment type="catalytic activity">
    <reaction evidence="1 8">
        <text>Endonucleolytic cleavage to 5'-phosphomonoester.</text>
        <dbReference type="EC" id="3.1.26.3"/>
    </reaction>
</comment>
<evidence type="ECO:0000256" key="3">
    <source>
        <dbReference type="ARBA" id="ARBA00022664"/>
    </source>
</evidence>
<evidence type="ECO:0000256" key="1">
    <source>
        <dbReference type="ARBA" id="ARBA00000109"/>
    </source>
</evidence>
<feature type="binding site" evidence="8">
    <location>
        <position position="69"/>
    </location>
    <ligand>
        <name>Mg(2+)</name>
        <dbReference type="ChEBI" id="CHEBI:18420"/>
    </ligand>
</feature>
<dbReference type="SUPFAM" id="SSF69065">
    <property type="entry name" value="RNase III domain-like"/>
    <property type="match status" value="1"/>
</dbReference>
<evidence type="ECO:0000259" key="10">
    <source>
        <dbReference type="PROSITE" id="PS50142"/>
    </source>
</evidence>
<dbReference type="InterPro" id="IPR036389">
    <property type="entry name" value="RNase_III_sf"/>
</dbReference>
<evidence type="ECO:0000256" key="5">
    <source>
        <dbReference type="ARBA" id="ARBA00022759"/>
    </source>
</evidence>
<evidence type="ECO:0000313" key="11">
    <source>
        <dbReference type="EMBL" id="MBP2290409.1"/>
    </source>
</evidence>
<comment type="caution">
    <text evidence="11">The sequence shown here is derived from an EMBL/GenBank/DDBJ whole genome shotgun (WGS) entry which is preliminary data.</text>
</comment>
<keyword evidence="5 8" id="KW-0255">Endonuclease</keyword>
<name>A0ABS4SCV8_9PROT</name>
<keyword evidence="8" id="KW-0460">Magnesium</keyword>
<dbReference type="Proteomes" id="UP000781958">
    <property type="component" value="Unassembled WGS sequence"/>
</dbReference>
<keyword evidence="8" id="KW-0699">rRNA-binding</keyword>
<dbReference type="PANTHER" id="PTHR11207:SF0">
    <property type="entry name" value="RIBONUCLEASE 3"/>
    <property type="match status" value="1"/>
</dbReference>
<comment type="similarity">
    <text evidence="2">Belongs to the ribonuclease III family.</text>
</comment>
<evidence type="ECO:0000256" key="7">
    <source>
        <dbReference type="ARBA" id="ARBA00022884"/>
    </source>
</evidence>
<keyword evidence="7 8" id="KW-0694">RNA-binding</keyword>
<feature type="active site" evidence="8">
    <location>
        <position position="145"/>
    </location>
</feature>
<evidence type="ECO:0000256" key="2">
    <source>
        <dbReference type="ARBA" id="ARBA00010183"/>
    </source>
</evidence>
<feature type="active site" evidence="8">
    <location>
        <position position="73"/>
    </location>
</feature>
<dbReference type="SMART" id="SM00358">
    <property type="entry name" value="DSRM"/>
    <property type="match status" value="1"/>
</dbReference>
<proteinExistence type="inferred from homology"/>
<evidence type="ECO:0000256" key="6">
    <source>
        <dbReference type="ARBA" id="ARBA00022801"/>
    </source>
</evidence>
<comment type="cofactor">
    <cofactor evidence="8">
        <name>Mg(2+)</name>
        <dbReference type="ChEBI" id="CHEBI:18420"/>
    </cofactor>
</comment>
<dbReference type="Gene3D" id="1.10.1520.10">
    <property type="entry name" value="Ribonuclease III domain"/>
    <property type="match status" value="1"/>
</dbReference>
<dbReference type="PANTHER" id="PTHR11207">
    <property type="entry name" value="RIBONUCLEASE III"/>
    <property type="match status" value="1"/>
</dbReference>
<keyword evidence="3 8" id="KW-0507">mRNA processing</keyword>
<accession>A0ABS4SCV8</accession>
<dbReference type="Pfam" id="PF14622">
    <property type="entry name" value="Ribonucleas_3_3"/>
    <property type="match status" value="1"/>
</dbReference>
<keyword evidence="8" id="KW-0819">tRNA processing</keyword>
<dbReference type="Pfam" id="PF00035">
    <property type="entry name" value="dsrm"/>
    <property type="match status" value="1"/>
</dbReference>
<dbReference type="HAMAP" id="MF_00104">
    <property type="entry name" value="RNase_III"/>
    <property type="match status" value="1"/>
</dbReference>
<dbReference type="CDD" id="cd00593">
    <property type="entry name" value="RIBOc"/>
    <property type="match status" value="1"/>
</dbReference>
<keyword evidence="12" id="KW-1185">Reference proteome</keyword>